<proteinExistence type="predicted"/>
<keyword evidence="1" id="KW-0812">Transmembrane</keyword>
<reference evidence="3" key="1">
    <citation type="submission" date="2016-12" db="EMBL/GenBank/DDBJ databases">
        <authorList>
            <person name="Gaudriault S."/>
        </authorList>
    </citation>
    <scope>NUCLEOTIDE SEQUENCE [LARGE SCALE GENOMIC DNA]</scope>
    <source>
        <strain evidence="3">HGB1681 (deposited as PTA-6826 in the American Type Culture Collection)</strain>
    </source>
</reference>
<evidence type="ECO:0000256" key="1">
    <source>
        <dbReference type="SAM" id="Phobius"/>
    </source>
</evidence>
<feature type="transmembrane region" description="Helical" evidence="1">
    <location>
        <begin position="30"/>
        <end position="54"/>
    </location>
</feature>
<name>A0A1N6MUB7_9GAMM</name>
<evidence type="ECO:0000313" key="2">
    <source>
        <dbReference type="EMBL" id="SIP72458.1"/>
    </source>
</evidence>
<accession>A0A1N6MUB7</accession>
<protein>
    <submittedName>
        <fullName evidence="2">Uncharacterized protein</fullName>
    </submittedName>
</protein>
<dbReference type="Proteomes" id="UP000196435">
    <property type="component" value="Unassembled WGS sequence"/>
</dbReference>
<dbReference type="EMBL" id="FTLG01000057">
    <property type="protein sequence ID" value="SIP72458.1"/>
    <property type="molecule type" value="Genomic_DNA"/>
</dbReference>
<organism evidence="2 3">
    <name type="scientific">Xenorhabdus innexi</name>
    <dbReference type="NCBI Taxonomy" id="290109"/>
    <lineage>
        <taxon>Bacteria</taxon>
        <taxon>Pseudomonadati</taxon>
        <taxon>Pseudomonadota</taxon>
        <taxon>Gammaproteobacteria</taxon>
        <taxon>Enterobacterales</taxon>
        <taxon>Morganellaceae</taxon>
        <taxon>Xenorhabdus</taxon>
    </lineage>
</organism>
<sequence>MHDLSGDCINNNCMIDHALIINFFSPYSYYISRLSGCLFLLAALITPVTIFYVGKLFPCCGAIRNSLGIKIRGEHGRTIFREGSEKITFREGRSFQWGRYPRCHKSAA</sequence>
<gene>
    <name evidence="2" type="ORF">XIS1_150006</name>
</gene>
<keyword evidence="1" id="KW-1133">Transmembrane helix</keyword>
<keyword evidence="1" id="KW-0472">Membrane</keyword>
<evidence type="ECO:0000313" key="3">
    <source>
        <dbReference type="Proteomes" id="UP000196435"/>
    </source>
</evidence>
<dbReference type="AlphaFoldDB" id="A0A1N6MUB7"/>